<feature type="signal peptide" evidence="1">
    <location>
        <begin position="1"/>
        <end position="27"/>
    </location>
</feature>
<keyword evidence="3" id="KW-1185">Reference proteome</keyword>
<evidence type="ECO:0000313" key="2">
    <source>
        <dbReference type="EMBL" id="MFI1966119.1"/>
    </source>
</evidence>
<dbReference type="InterPro" id="IPR006311">
    <property type="entry name" value="TAT_signal"/>
</dbReference>
<evidence type="ECO:0000256" key="1">
    <source>
        <dbReference type="SAM" id="SignalP"/>
    </source>
</evidence>
<dbReference type="Proteomes" id="UP001611548">
    <property type="component" value="Unassembled WGS sequence"/>
</dbReference>
<keyword evidence="1" id="KW-0732">Signal</keyword>
<organism evidence="2 3">
    <name type="scientific">Streptomyces pathocidini</name>
    <dbReference type="NCBI Taxonomy" id="1650571"/>
    <lineage>
        <taxon>Bacteria</taxon>
        <taxon>Bacillati</taxon>
        <taxon>Actinomycetota</taxon>
        <taxon>Actinomycetes</taxon>
        <taxon>Kitasatosporales</taxon>
        <taxon>Streptomycetaceae</taxon>
        <taxon>Streptomyces</taxon>
    </lineage>
</organism>
<sequence length="118" mass="12668">MKMLRRACLTGVLVLALGGLVAPAASAAPATGLVPVASAAEPASAPADIDAARTCRAGDNLDEVAAKFISRCKKGSIRREFPTDRLSRTLSEIFDGKRRGDRDDVKAWKLLNDRRFDK</sequence>
<dbReference type="EMBL" id="JBIRWE010000007">
    <property type="protein sequence ID" value="MFI1966119.1"/>
    <property type="molecule type" value="Genomic_DNA"/>
</dbReference>
<gene>
    <name evidence="2" type="ORF">ACH429_18770</name>
</gene>
<reference evidence="2 3" key="1">
    <citation type="submission" date="2024-10" db="EMBL/GenBank/DDBJ databases">
        <title>The Natural Products Discovery Center: Release of the First 8490 Sequenced Strains for Exploring Actinobacteria Biosynthetic Diversity.</title>
        <authorList>
            <person name="Kalkreuter E."/>
            <person name="Kautsar S.A."/>
            <person name="Yang D."/>
            <person name="Bader C.D."/>
            <person name="Teijaro C.N."/>
            <person name="Fluegel L."/>
            <person name="Davis C.M."/>
            <person name="Simpson J.R."/>
            <person name="Lauterbach L."/>
            <person name="Steele A.D."/>
            <person name="Gui C."/>
            <person name="Meng S."/>
            <person name="Li G."/>
            <person name="Viehrig K."/>
            <person name="Ye F."/>
            <person name="Su P."/>
            <person name="Kiefer A.F."/>
            <person name="Nichols A."/>
            <person name="Cepeda A.J."/>
            <person name="Yan W."/>
            <person name="Fan B."/>
            <person name="Jiang Y."/>
            <person name="Adhikari A."/>
            <person name="Zheng C.-J."/>
            <person name="Schuster L."/>
            <person name="Cowan T.M."/>
            <person name="Smanski M.J."/>
            <person name="Chevrette M.G."/>
            <person name="De Carvalho L.P.S."/>
            <person name="Shen B."/>
        </authorList>
    </citation>
    <scope>NUCLEOTIDE SEQUENCE [LARGE SCALE GENOMIC DNA]</scope>
    <source>
        <strain evidence="2 3">NPDC020327</strain>
    </source>
</reference>
<feature type="chain" id="PRO_5046402287" evidence="1">
    <location>
        <begin position="28"/>
        <end position="118"/>
    </location>
</feature>
<accession>A0ABW7UXQ1</accession>
<name>A0ABW7UXQ1_9ACTN</name>
<protein>
    <submittedName>
        <fullName evidence="2">Uncharacterized protein</fullName>
    </submittedName>
</protein>
<dbReference type="RefSeq" id="WP_055473189.1">
    <property type="nucleotide sequence ID" value="NZ_JBIRWE010000007.1"/>
</dbReference>
<evidence type="ECO:0000313" key="3">
    <source>
        <dbReference type="Proteomes" id="UP001611548"/>
    </source>
</evidence>
<dbReference type="PROSITE" id="PS51318">
    <property type="entry name" value="TAT"/>
    <property type="match status" value="1"/>
</dbReference>
<comment type="caution">
    <text evidence="2">The sequence shown here is derived from an EMBL/GenBank/DDBJ whole genome shotgun (WGS) entry which is preliminary data.</text>
</comment>
<proteinExistence type="predicted"/>